<evidence type="ECO:0000313" key="2">
    <source>
        <dbReference type="Proteomes" id="UP001521150"/>
    </source>
</evidence>
<proteinExistence type="predicted"/>
<protein>
    <recommendedName>
        <fullName evidence="3">HEAT repeat domain-containing protein</fullName>
    </recommendedName>
</protein>
<evidence type="ECO:0008006" key="3">
    <source>
        <dbReference type="Google" id="ProtNLM"/>
    </source>
</evidence>
<comment type="caution">
    <text evidence="1">The sequence shown here is derived from an EMBL/GenBank/DDBJ whole genome shotgun (WGS) entry which is preliminary data.</text>
</comment>
<dbReference type="Proteomes" id="UP001521150">
    <property type="component" value="Unassembled WGS sequence"/>
</dbReference>
<organism evidence="1 2">
    <name type="scientific">Kibdelosporangium philippinense</name>
    <dbReference type="NCBI Taxonomy" id="211113"/>
    <lineage>
        <taxon>Bacteria</taxon>
        <taxon>Bacillati</taxon>
        <taxon>Actinomycetota</taxon>
        <taxon>Actinomycetes</taxon>
        <taxon>Pseudonocardiales</taxon>
        <taxon>Pseudonocardiaceae</taxon>
        <taxon>Kibdelosporangium</taxon>
    </lineage>
</organism>
<dbReference type="EMBL" id="JAJVCN010000001">
    <property type="protein sequence ID" value="MCE7004060.1"/>
    <property type="molecule type" value="Genomic_DNA"/>
</dbReference>
<keyword evidence="2" id="KW-1185">Reference proteome</keyword>
<evidence type="ECO:0000313" key="1">
    <source>
        <dbReference type="EMBL" id="MCE7004060.1"/>
    </source>
</evidence>
<sequence>MLSPSQIRDRLRDSAAAALDGDETVLDQTASWLASLTARELVRVDHYARQDCYEGTSRMWAQAVVASPFPVVAVLASMHRDGYVRELAVGSLATSLDVVSDRALAVRVTDHVGVIREKAMREVLRRLTLDHAEHVMPVLLRIEQRSRAAIALALYLDALVSEYGEAQVWGRLRRSADRDLQRVAFQRSIDSGLLELTDAIELLPREKDQVVRRQLIRVIADSASADVIAKVLLGGRSAESRALGLVKLTAAELDVADVQRLLIDRSVLVRLWARRRWQEMGHDAASAYAAVARSAAMPIVRARAYIGLAETETAIEREEILGLVQSTELPLRKVGLSLLRGRATAQDVPLLLGLVADDQSRVARLASEVLVGGPRLWSVADLAPLKAAHDPERRRRAWWLHRHRGGWDAVIADLELLHDSDPELAALGRHRELPMYFQPTGTQRQRIMDLLATVPLDQHQRRRIGWVAGIPDPS</sequence>
<reference evidence="1 2" key="1">
    <citation type="submission" date="2021-12" db="EMBL/GenBank/DDBJ databases">
        <title>Genome sequence of Kibdelosporangium philippinense ATCC 49844.</title>
        <authorList>
            <person name="Fedorov E.A."/>
            <person name="Omeragic M."/>
            <person name="Shalygina K.F."/>
            <person name="Maclea K.S."/>
        </authorList>
    </citation>
    <scope>NUCLEOTIDE SEQUENCE [LARGE SCALE GENOMIC DNA]</scope>
    <source>
        <strain evidence="1 2">ATCC 49844</strain>
    </source>
</reference>
<accession>A0ABS8ZB71</accession>
<gene>
    <name evidence="1" type="ORF">LWC34_14640</name>
</gene>
<dbReference type="RefSeq" id="WP_233725600.1">
    <property type="nucleotide sequence ID" value="NZ_JAJVCN010000001.1"/>
</dbReference>
<name>A0ABS8ZB71_9PSEU</name>